<dbReference type="InterPro" id="IPR000421">
    <property type="entry name" value="FA58C"/>
</dbReference>
<dbReference type="RefSeq" id="WP_113959102.1">
    <property type="nucleotide sequence ID" value="NZ_QNRR01000005.1"/>
</dbReference>
<dbReference type="Gene3D" id="2.120.10.30">
    <property type="entry name" value="TolB, C-terminal domain"/>
    <property type="match status" value="1"/>
</dbReference>
<keyword evidence="5" id="KW-0732">Signal</keyword>
<dbReference type="InterPro" id="IPR055557">
    <property type="entry name" value="DUF7133"/>
</dbReference>
<dbReference type="SUPFAM" id="SSF63829">
    <property type="entry name" value="Calcium-dependent phosphotriesterase"/>
    <property type="match status" value="1"/>
</dbReference>
<dbReference type="GO" id="GO:0046872">
    <property type="term" value="F:metal ion binding"/>
    <property type="evidence" value="ECO:0007669"/>
    <property type="project" value="UniProtKB-KW"/>
</dbReference>
<accession>A0A366HL02</accession>
<dbReference type="SUPFAM" id="SSF49785">
    <property type="entry name" value="Galactose-binding domain-like"/>
    <property type="match status" value="1"/>
</dbReference>
<dbReference type="Gene3D" id="3.40.50.880">
    <property type="match status" value="1"/>
</dbReference>
<dbReference type="PROSITE" id="PS50022">
    <property type="entry name" value="FA58C_3"/>
    <property type="match status" value="1"/>
</dbReference>
<dbReference type="InterPro" id="IPR008979">
    <property type="entry name" value="Galactose-bd-like_sf"/>
</dbReference>
<dbReference type="Pfam" id="PF13442">
    <property type="entry name" value="Cytochrome_CBB3"/>
    <property type="match status" value="1"/>
</dbReference>
<sequence length="1157" mass="128069">MIKRSLLKSGLRLGALLLALSFTSRTLPAQQRSPAPAVTKSKDAISVLVIGGQNNHDWKIGNEFLLTLLNGQPGIVAEESNTPAKGAPASEWDAWDPQFHKYQCIVLDYNGEMWPQRVKAAFEKYVAEGGSVTLVHAANNSFTGWVEYEKMVGLLWRHTIYGAGIYLEEDGTIVREPAGKGRSSGHGKQWDWQVTVRDTQHPITAGMPRVWKHVKDELYHGQRGPAENVHILLSAFDDAKYQGTGKHEPVLWWVPYGKGKVVTNVMGHVGDSSGPLACVGFQTTFLRSIEWLVTGQCQTSIPGDFPTAERTSRRFPGGIPKEPMRMDLTTTEAMERIQVPEGYRLELVASEPTIVHPVLCTWDGDGHMYVAEMRTYMHDVKATGEDEPLSRVSRLTDTDGDGVLDRTTVFADHLVLPRMVLPLDSRVIIAETYTGKFVTYQDTNGDGIADEKKDFYHGEPTKNNLEHQDTALQWGIDNHLYSGNLSRRFRITSKGMSMEPVQIFGRTSQWGLAMDNQGRFFCSAAGGENPAFGFQQIPTYGSLSFPDETAPGFAETFPGVQTLDTQSGLNRIHNIKGTLNHFSACCGQSIFRGDRLPEELQGDYLLPEPVGRLIRRAKVNNVEGKRVLSNATPGTEFITSTDMAFRPVWTATGPDGCLYIVDMHHGVIQESAWVPPGGYLHDTIINEGYDKYVGHGRIYRLVHKDFKPGESPRMLQETPAQLVQHLSHTNGWWRDTAQKLLVLKGDKSVVPALTELARKGKEPLGRMHALWTLDGLGATDRQLLIDAFHDKDERVRAAAIRISEAYLQKTDEGVMAELEPLLKDPSPDVVVQAVNSLRYVPKKGGHAAIQAAATAHPWNEIITASARQSLQFDPEKPSGISVRIDPVGMALMRKGSEHYQQLCFACHGSDGKGVVTSDGLHLAPPLANSPRVVGSPDALVRIVLHGLMGEVDGKTYPGAMVPMKANDDQWVAEVVTYIRNSFGNNAPTITPAEVKTIRADSDRLEPYTLAELAPYLAVTRDVMTQWAFSASLKDHETKRAWDGDAKSRWSTGTPQRPGQWFQFDMRQPHVLTRIALDSLASKDDYARGYEVRVSDDGEKWSEPIVTGKGAAMTMINFPPKTVSRFVRITQTGSDKGCFWSFNEMAVYGTAEGSEKSK</sequence>
<dbReference type="Gene3D" id="1.25.10.10">
    <property type="entry name" value="Leucine-rich Repeat Variant"/>
    <property type="match status" value="1"/>
</dbReference>
<dbReference type="PROSITE" id="PS51007">
    <property type="entry name" value="CYTC"/>
    <property type="match status" value="1"/>
</dbReference>
<dbReference type="PANTHER" id="PTHR40469:SF2">
    <property type="entry name" value="GALACTOSE-BINDING DOMAIN-LIKE SUPERFAMILY PROTEIN"/>
    <property type="match status" value="1"/>
</dbReference>
<evidence type="ECO:0000256" key="4">
    <source>
        <dbReference type="PROSITE-ProRule" id="PRU00433"/>
    </source>
</evidence>
<feature type="domain" description="Cytochrome c" evidence="7">
    <location>
        <begin position="890"/>
        <end position="982"/>
    </location>
</feature>
<dbReference type="Pfam" id="PF23500">
    <property type="entry name" value="DUF7133"/>
    <property type="match status" value="1"/>
</dbReference>
<dbReference type="EMBL" id="QNRR01000005">
    <property type="protein sequence ID" value="RBP43610.1"/>
    <property type="molecule type" value="Genomic_DNA"/>
</dbReference>
<feature type="chain" id="PRO_5016949966" evidence="5">
    <location>
        <begin position="30"/>
        <end position="1157"/>
    </location>
</feature>
<dbReference type="SUPFAM" id="SSF48371">
    <property type="entry name" value="ARM repeat"/>
    <property type="match status" value="1"/>
</dbReference>
<dbReference type="OrthoDB" id="109511at2"/>
<dbReference type="Pfam" id="PF13646">
    <property type="entry name" value="HEAT_2"/>
    <property type="match status" value="1"/>
</dbReference>
<evidence type="ECO:0000259" key="7">
    <source>
        <dbReference type="PROSITE" id="PS51007"/>
    </source>
</evidence>
<evidence type="ECO:0000313" key="8">
    <source>
        <dbReference type="EMBL" id="RBP43610.1"/>
    </source>
</evidence>
<feature type="signal peptide" evidence="5">
    <location>
        <begin position="1"/>
        <end position="29"/>
    </location>
</feature>
<dbReference type="SUPFAM" id="SSF46626">
    <property type="entry name" value="Cytochrome c"/>
    <property type="match status" value="1"/>
</dbReference>
<dbReference type="Proteomes" id="UP000253426">
    <property type="component" value="Unassembled WGS sequence"/>
</dbReference>
<dbReference type="InterPro" id="IPR016024">
    <property type="entry name" value="ARM-type_fold"/>
</dbReference>
<keyword evidence="3 4" id="KW-0408">Iron</keyword>
<dbReference type="Gene3D" id="2.60.120.260">
    <property type="entry name" value="Galactose-binding domain-like"/>
    <property type="match status" value="1"/>
</dbReference>
<keyword evidence="1 4" id="KW-0349">Heme</keyword>
<dbReference type="InterPro" id="IPR029062">
    <property type="entry name" value="Class_I_gatase-like"/>
</dbReference>
<proteinExistence type="predicted"/>
<evidence type="ECO:0000256" key="3">
    <source>
        <dbReference type="ARBA" id="ARBA00023004"/>
    </source>
</evidence>
<dbReference type="SUPFAM" id="SSF52317">
    <property type="entry name" value="Class I glutamine amidotransferase-like"/>
    <property type="match status" value="1"/>
</dbReference>
<dbReference type="PANTHER" id="PTHR40469">
    <property type="entry name" value="SECRETED GLYCOSYL HYDROLASE"/>
    <property type="match status" value="1"/>
</dbReference>
<comment type="caution">
    <text evidence="8">The sequence shown here is derived from an EMBL/GenBank/DDBJ whole genome shotgun (WGS) entry which is preliminary data.</text>
</comment>
<name>A0A366HL02_9BACT</name>
<gene>
    <name evidence="8" type="ORF">DES53_1058</name>
</gene>
<evidence type="ECO:0000256" key="1">
    <source>
        <dbReference type="ARBA" id="ARBA00022617"/>
    </source>
</evidence>
<dbReference type="GO" id="GO:0009055">
    <property type="term" value="F:electron transfer activity"/>
    <property type="evidence" value="ECO:0007669"/>
    <property type="project" value="InterPro"/>
</dbReference>
<dbReference type="InterPro" id="IPR036909">
    <property type="entry name" value="Cyt_c-like_dom_sf"/>
</dbReference>
<dbReference type="GO" id="GO:0020037">
    <property type="term" value="F:heme binding"/>
    <property type="evidence" value="ECO:0007669"/>
    <property type="project" value="InterPro"/>
</dbReference>
<dbReference type="Gene3D" id="1.10.760.10">
    <property type="entry name" value="Cytochrome c-like domain"/>
    <property type="match status" value="1"/>
</dbReference>
<feature type="domain" description="F5/8 type C" evidence="6">
    <location>
        <begin position="1011"/>
        <end position="1149"/>
    </location>
</feature>
<dbReference type="InterPro" id="IPR011989">
    <property type="entry name" value="ARM-like"/>
</dbReference>
<organism evidence="8 9">
    <name type="scientific">Roseimicrobium gellanilyticum</name>
    <dbReference type="NCBI Taxonomy" id="748857"/>
    <lineage>
        <taxon>Bacteria</taxon>
        <taxon>Pseudomonadati</taxon>
        <taxon>Verrucomicrobiota</taxon>
        <taxon>Verrucomicrobiia</taxon>
        <taxon>Verrucomicrobiales</taxon>
        <taxon>Verrucomicrobiaceae</taxon>
        <taxon>Roseimicrobium</taxon>
    </lineage>
</organism>
<reference evidence="8 9" key="1">
    <citation type="submission" date="2018-06" db="EMBL/GenBank/DDBJ databases">
        <title>Genomic Encyclopedia of Type Strains, Phase IV (KMG-IV): sequencing the most valuable type-strain genomes for metagenomic binning, comparative biology and taxonomic classification.</title>
        <authorList>
            <person name="Goeker M."/>
        </authorList>
    </citation>
    <scope>NUCLEOTIDE SEQUENCE [LARGE SCALE GENOMIC DNA]</scope>
    <source>
        <strain evidence="8 9">DSM 25532</strain>
    </source>
</reference>
<dbReference type="AlphaFoldDB" id="A0A366HL02"/>
<evidence type="ECO:0000256" key="5">
    <source>
        <dbReference type="SAM" id="SignalP"/>
    </source>
</evidence>
<dbReference type="Pfam" id="PF00754">
    <property type="entry name" value="F5_F8_type_C"/>
    <property type="match status" value="1"/>
</dbReference>
<dbReference type="Pfam" id="PF06283">
    <property type="entry name" value="ThuA"/>
    <property type="match status" value="1"/>
</dbReference>
<dbReference type="InterPro" id="IPR011042">
    <property type="entry name" value="6-blade_b-propeller_TolB-like"/>
</dbReference>
<keyword evidence="9" id="KW-1185">Reference proteome</keyword>
<keyword evidence="2 4" id="KW-0479">Metal-binding</keyword>
<dbReference type="InterPro" id="IPR029010">
    <property type="entry name" value="ThuA-like"/>
</dbReference>
<protein>
    <submittedName>
        <fullName evidence="8">Mono/diheme cytochrome c family protein</fullName>
    </submittedName>
</protein>
<evidence type="ECO:0000313" key="9">
    <source>
        <dbReference type="Proteomes" id="UP000253426"/>
    </source>
</evidence>
<dbReference type="InterPro" id="IPR009056">
    <property type="entry name" value="Cyt_c-like_dom"/>
</dbReference>
<evidence type="ECO:0000256" key="2">
    <source>
        <dbReference type="ARBA" id="ARBA00022723"/>
    </source>
</evidence>
<evidence type="ECO:0000259" key="6">
    <source>
        <dbReference type="PROSITE" id="PS50022"/>
    </source>
</evidence>